<keyword evidence="2 3" id="KW-0732">Signal</keyword>
<protein>
    <submittedName>
        <fullName evidence="5">Amino acid ABC transporter substrate-binding protein</fullName>
    </submittedName>
</protein>
<proteinExistence type="inferred from homology"/>
<evidence type="ECO:0000313" key="6">
    <source>
        <dbReference type="Proteomes" id="UP000095143"/>
    </source>
</evidence>
<comment type="caution">
    <text evidence="5">The sequence shown here is derived from an EMBL/GenBank/DDBJ whole genome shotgun (WGS) entry which is preliminary data.</text>
</comment>
<evidence type="ECO:0000256" key="2">
    <source>
        <dbReference type="ARBA" id="ARBA00022729"/>
    </source>
</evidence>
<evidence type="ECO:0000313" key="5">
    <source>
        <dbReference type="EMBL" id="OCX25204.1"/>
    </source>
</evidence>
<feature type="domain" description="Solute-binding protein family 3/N-terminal" evidence="4">
    <location>
        <begin position="24"/>
        <end position="245"/>
    </location>
</feature>
<dbReference type="Pfam" id="PF00497">
    <property type="entry name" value="SBP_bac_3"/>
    <property type="match status" value="1"/>
</dbReference>
<dbReference type="PANTHER" id="PTHR35936">
    <property type="entry name" value="MEMBRANE-BOUND LYTIC MUREIN TRANSGLYCOSYLASE F"/>
    <property type="match status" value="1"/>
</dbReference>
<accession>A0A1C2EDR7</accession>
<dbReference type="OrthoDB" id="5562041at2"/>
<sequence length="245" mass="27122">MTRLLCAAGLLGMMLIAQGAVAQTLRLAGDAWAPYADVSLLHDGLSTDLIRTALGRAGYDTEYEQVPWARAIHGLSEGRYDIVINAWYSEDRTRIGVFSAPYLINRLRFLKRKDASIEFQTLSQLHGYSIAVVRGYAYSPEFDADANLEKVPVASFSIAVRMLAAGRVGLTVEDEYAARFALKREPADVQADVEFLPKSLSENSLHVLVSLKRADHQQIVMDFDKAIADMKADGTYDKLIKLHGL</sequence>
<feature type="signal peptide" evidence="3">
    <location>
        <begin position="1"/>
        <end position="22"/>
    </location>
</feature>
<feature type="chain" id="PRO_5008660456" evidence="3">
    <location>
        <begin position="23"/>
        <end position="245"/>
    </location>
</feature>
<dbReference type="AlphaFoldDB" id="A0A1C2EDR7"/>
<dbReference type="Gene3D" id="3.40.190.10">
    <property type="entry name" value="Periplasmic binding protein-like II"/>
    <property type="match status" value="2"/>
</dbReference>
<evidence type="ECO:0000256" key="3">
    <source>
        <dbReference type="SAM" id="SignalP"/>
    </source>
</evidence>
<organism evidence="5 6">
    <name type="scientific">Pseudomonas graminis</name>
    <dbReference type="NCBI Taxonomy" id="158627"/>
    <lineage>
        <taxon>Bacteria</taxon>
        <taxon>Pseudomonadati</taxon>
        <taxon>Pseudomonadota</taxon>
        <taxon>Gammaproteobacteria</taxon>
        <taxon>Pseudomonadales</taxon>
        <taxon>Pseudomonadaceae</taxon>
        <taxon>Pseudomonas</taxon>
    </lineage>
</organism>
<dbReference type="SMART" id="SM00062">
    <property type="entry name" value="PBPb"/>
    <property type="match status" value="1"/>
</dbReference>
<dbReference type="EMBL" id="MDEN01000051">
    <property type="protein sequence ID" value="OCX25204.1"/>
    <property type="molecule type" value="Genomic_DNA"/>
</dbReference>
<dbReference type="Proteomes" id="UP000095143">
    <property type="component" value="Unassembled WGS sequence"/>
</dbReference>
<evidence type="ECO:0000256" key="1">
    <source>
        <dbReference type="ARBA" id="ARBA00010333"/>
    </source>
</evidence>
<comment type="similarity">
    <text evidence="1">Belongs to the bacterial solute-binding protein 3 family.</text>
</comment>
<name>A0A1C2EDR7_9PSED</name>
<evidence type="ECO:0000259" key="4">
    <source>
        <dbReference type="SMART" id="SM00062"/>
    </source>
</evidence>
<reference evidence="5 6" key="1">
    <citation type="submission" date="2016-08" db="EMBL/GenBank/DDBJ databases">
        <title>Whole genome sequence of Pseudomonas graminis strain UASWS1507, a potential biological control agent for agriculture.</title>
        <authorList>
            <person name="Crovadore J."/>
            <person name="Calmin G."/>
            <person name="Chablais R."/>
            <person name="Cochard B."/>
            <person name="Lefort F."/>
        </authorList>
    </citation>
    <scope>NUCLEOTIDE SEQUENCE [LARGE SCALE GENOMIC DNA]</scope>
    <source>
        <strain evidence="5 6">UASWS1507</strain>
    </source>
</reference>
<dbReference type="RefSeq" id="WP_065986571.1">
    <property type="nucleotide sequence ID" value="NZ_MDEN01000051.1"/>
</dbReference>
<dbReference type="SUPFAM" id="SSF53850">
    <property type="entry name" value="Periplasmic binding protein-like II"/>
    <property type="match status" value="1"/>
</dbReference>
<gene>
    <name evidence="5" type="ORF">BBI10_02860</name>
</gene>
<dbReference type="PANTHER" id="PTHR35936:SF25">
    <property type="entry name" value="ABC TRANSPORTER SUBSTRATE-BINDING PROTEIN"/>
    <property type="match status" value="1"/>
</dbReference>
<dbReference type="InterPro" id="IPR001638">
    <property type="entry name" value="Solute-binding_3/MltF_N"/>
</dbReference>